<accession>A0ABP7U8F0</accession>
<evidence type="ECO:0000313" key="2">
    <source>
        <dbReference type="Proteomes" id="UP001501747"/>
    </source>
</evidence>
<dbReference type="RefSeq" id="WP_344886294.1">
    <property type="nucleotide sequence ID" value="NZ_BAABAL010000029.1"/>
</dbReference>
<organism evidence="1 2">
    <name type="scientific">Allokutzneria multivorans</name>
    <dbReference type="NCBI Taxonomy" id="1142134"/>
    <lineage>
        <taxon>Bacteria</taxon>
        <taxon>Bacillati</taxon>
        <taxon>Actinomycetota</taxon>
        <taxon>Actinomycetes</taxon>
        <taxon>Pseudonocardiales</taxon>
        <taxon>Pseudonocardiaceae</taxon>
        <taxon>Allokutzneria</taxon>
    </lineage>
</organism>
<name>A0ABP7U8F0_9PSEU</name>
<protein>
    <submittedName>
        <fullName evidence="1">Uncharacterized protein</fullName>
    </submittedName>
</protein>
<evidence type="ECO:0000313" key="1">
    <source>
        <dbReference type="EMBL" id="GAA4037727.1"/>
    </source>
</evidence>
<sequence>MTPNGTTTTTPRTASFLLRAVMGAVIGLFTGHAETPAREHAHSA</sequence>
<keyword evidence="2" id="KW-1185">Reference proteome</keyword>
<reference evidence="2" key="1">
    <citation type="journal article" date="2019" name="Int. J. Syst. Evol. Microbiol.">
        <title>The Global Catalogue of Microorganisms (GCM) 10K type strain sequencing project: providing services to taxonomists for standard genome sequencing and annotation.</title>
        <authorList>
            <consortium name="The Broad Institute Genomics Platform"/>
            <consortium name="The Broad Institute Genome Sequencing Center for Infectious Disease"/>
            <person name="Wu L."/>
            <person name="Ma J."/>
        </authorList>
    </citation>
    <scope>NUCLEOTIDE SEQUENCE [LARGE SCALE GENOMIC DNA]</scope>
    <source>
        <strain evidence="2">JCM 17342</strain>
    </source>
</reference>
<dbReference type="Proteomes" id="UP001501747">
    <property type="component" value="Unassembled WGS sequence"/>
</dbReference>
<gene>
    <name evidence="1" type="ORF">GCM10022247_74460</name>
</gene>
<dbReference type="EMBL" id="BAABAL010000029">
    <property type="protein sequence ID" value="GAA4037727.1"/>
    <property type="molecule type" value="Genomic_DNA"/>
</dbReference>
<comment type="caution">
    <text evidence="1">The sequence shown here is derived from an EMBL/GenBank/DDBJ whole genome shotgun (WGS) entry which is preliminary data.</text>
</comment>
<proteinExistence type="predicted"/>